<evidence type="ECO:0000313" key="1">
    <source>
        <dbReference type="EMBL" id="ONG59121.1"/>
    </source>
</evidence>
<dbReference type="GO" id="GO:0030246">
    <property type="term" value="F:carbohydrate binding"/>
    <property type="evidence" value="ECO:0007669"/>
    <property type="project" value="InterPro"/>
</dbReference>
<name>A0A1V2HAM3_9PROT</name>
<gene>
    <name evidence="1" type="ORF">BKE38_00125</name>
</gene>
<dbReference type="InterPro" id="IPR008183">
    <property type="entry name" value="Aldose_1/G6P_1-epimerase"/>
</dbReference>
<comment type="caution">
    <text evidence="1">The sequence shown here is derived from an EMBL/GenBank/DDBJ whole genome shotgun (WGS) entry which is preliminary data.</text>
</comment>
<dbReference type="Pfam" id="PF01263">
    <property type="entry name" value="Aldose_epim"/>
    <property type="match status" value="1"/>
</dbReference>
<dbReference type="GO" id="GO:0005975">
    <property type="term" value="P:carbohydrate metabolic process"/>
    <property type="evidence" value="ECO:0007669"/>
    <property type="project" value="InterPro"/>
</dbReference>
<keyword evidence="2" id="KW-1185">Reference proteome</keyword>
<evidence type="ECO:0000313" key="2">
    <source>
        <dbReference type="Proteomes" id="UP000188879"/>
    </source>
</evidence>
<sequence length="288" mass="31604">MPDSTITLRRDGAQLDIATLGAEPRRWRVGDQDLLWHGDAAYWPKISPVLFPVVGWCRDAQIRHRGRAYPMGVHGFAAQSSFSFVAQAEDRVTLRLQDDAASRRQFPFAFALELRYRLRPSGFSARFTIRNPGDEALPYALGLHPGFLTDFDPASARLRFPAEETPEVPVIAPGGLISEQRRPVPLAGGTLPVTRALLANEAVCFLDLASRSLRFDNGPRGTISLRMQDMPHLALWSPPGAAFVCLESWTGHGDPVGFAGDITEKPSMRLLPPGGAARHLVSFGFRPG</sequence>
<dbReference type="Gene3D" id="2.70.98.10">
    <property type="match status" value="1"/>
</dbReference>
<dbReference type="RefSeq" id="WP_076955349.1">
    <property type="nucleotide sequence ID" value="NZ_MLCO01000001.1"/>
</dbReference>
<accession>A0A1V2HAM3</accession>
<reference evidence="1 2" key="1">
    <citation type="submission" date="2016-10" db="EMBL/GenBank/DDBJ databases">
        <title>Draft Genome sequence of Roseomonas sp. strain M3.</title>
        <authorList>
            <person name="Subhash Y."/>
            <person name="Lee S."/>
        </authorList>
    </citation>
    <scope>NUCLEOTIDE SEQUENCE [LARGE SCALE GENOMIC DNA]</scope>
    <source>
        <strain evidence="1 2">M3</strain>
    </source>
</reference>
<dbReference type="AlphaFoldDB" id="A0A1V2HAM3"/>
<dbReference type="SUPFAM" id="SSF74650">
    <property type="entry name" value="Galactose mutarotase-like"/>
    <property type="match status" value="1"/>
</dbReference>
<protein>
    <submittedName>
        <fullName evidence="1">Aldose epimerase</fullName>
    </submittedName>
</protein>
<dbReference type="GO" id="GO:0016853">
    <property type="term" value="F:isomerase activity"/>
    <property type="evidence" value="ECO:0007669"/>
    <property type="project" value="InterPro"/>
</dbReference>
<dbReference type="InterPro" id="IPR014718">
    <property type="entry name" value="GH-type_carb-bd"/>
</dbReference>
<dbReference type="OrthoDB" id="9795355at2"/>
<proteinExistence type="predicted"/>
<dbReference type="Proteomes" id="UP000188879">
    <property type="component" value="Unassembled WGS sequence"/>
</dbReference>
<dbReference type="EMBL" id="MLCO01000001">
    <property type="protein sequence ID" value="ONG59121.1"/>
    <property type="molecule type" value="Genomic_DNA"/>
</dbReference>
<dbReference type="InterPro" id="IPR037481">
    <property type="entry name" value="LacX"/>
</dbReference>
<organism evidence="1 2">
    <name type="scientific">Teichococcus deserti</name>
    <dbReference type="NCBI Taxonomy" id="1817963"/>
    <lineage>
        <taxon>Bacteria</taxon>
        <taxon>Pseudomonadati</taxon>
        <taxon>Pseudomonadota</taxon>
        <taxon>Alphaproteobacteria</taxon>
        <taxon>Acetobacterales</taxon>
        <taxon>Roseomonadaceae</taxon>
        <taxon>Roseomonas</taxon>
    </lineage>
</organism>
<dbReference type="CDD" id="cd09024">
    <property type="entry name" value="Aldose_epim_lacX"/>
    <property type="match status" value="1"/>
</dbReference>
<dbReference type="InterPro" id="IPR011013">
    <property type="entry name" value="Gal_mutarotase_sf_dom"/>
</dbReference>